<sequence length="444" mass="50491">MKASWEKLEKNEGVLNIEVDESQVADALDKAFKKVAKKANVPGFRKGKVPRQIFEARFGVESLYQDALDIILPVAYSDAVMEAKIEPIDRPEIDIEQFEKGQPLKFTAKVQVKPEVNLGDYKGLEIPEKDFSVSDEALEEELKKNQERHAELIVVEEGTAEKGDTVIIDFDGFVENEPFDGGKAEKYSLELGSGSFIPGFEDQVEGMSKDDEKDVEVTFPEQYQAENLAGKPAVFKVKLHEIKRKKLPALDDEFAKDVSEFETLDEYKEDIKKGLQEAKEKEEDQYRENTVVEKATEVSNVEIPQVMIDTETNHMIQDFENRLKMQGMTLEMYYQFSNQDQATLKEQMKNDAEKRVNQTLVLEAISANENVEVTEEDLNEELEKLAGMYQKTSEELRNIFTANGNLETLKQDVANRKAIQLLLEHSVNVSAVEEAEEVKEAVEE</sequence>
<dbReference type="SUPFAM" id="SSF102735">
    <property type="entry name" value="Trigger factor ribosome-binding domain"/>
    <property type="match status" value="1"/>
</dbReference>
<dbReference type="PROSITE" id="PS50059">
    <property type="entry name" value="FKBP_PPIASE"/>
    <property type="match status" value="1"/>
</dbReference>
<keyword evidence="8 12" id="KW-0413">Isomerase</keyword>
<name>A0A6N9Q1C2_9BACL</name>
<protein>
    <recommendedName>
        <fullName evidence="4 12">Trigger factor</fullName>
        <shortName evidence="12">TF</shortName>
        <ecNumber evidence="3 12">5.2.1.8</ecNumber>
    </recommendedName>
    <alternativeName>
        <fullName evidence="11 12">PPIase</fullName>
    </alternativeName>
</protein>
<accession>A0A6N9Q1C2</accession>
<gene>
    <name evidence="12" type="primary">tig</name>
    <name evidence="17" type="ORF">ERL59_07525</name>
</gene>
<dbReference type="InterPro" id="IPR046357">
    <property type="entry name" value="PPIase_dom_sf"/>
</dbReference>
<keyword evidence="18" id="KW-1185">Reference proteome</keyword>
<dbReference type="EC" id="5.2.1.8" evidence="3 12"/>
<dbReference type="PANTHER" id="PTHR30560:SF3">
    <property type="entry name" value="TRIGGER FACTOR-LIKE PROTEIN TIG, CHLOROPLASTIC"/>
    <property type="match status" value="1"/>
</dbReference>
<evidence type="ECO:0000313" key="18">
    <source>
        <dbReference type="Proteomes" id="UP000448943"/>
    </source>
</evidence>
<comment type="caution">
    <text evidence="17">The sequence shown here is derived from an EMBL/GenBank/DDBJ whole genome shotgun (WGS) entry which is preliminary data.</text>
</comment>
<keyword evidence="12" id="KW-0963">Cytoplasm</keyword>
<evidence type="ECO:0000259" key="16">
    <source>
        <dbReference type="PROSITE" id="PS50059"/>
    </source>
</evidence>
<dbReference type="NCBIfam" id="TIGR00115">
    <property type="entry name" value="tig"/>
    <property type="match status" value="1"/>
</dbReference>
<dbReference type="GO" id="GO:0015031">
    <property type="term" value="P:protein transport"/>
    <property type="evidence" value="ECO:0007669"/>
    <property type="project" value="UniProtKB-UniRule"/>
</dbReference>
<dbReference type="Proteomes" id="UP000448943">
    <property type="component" value="Unassembled WGS sequence"/>
</dbReference>
<dbReference type="InterPro" id="IPR037041">
    <property type="entry name" value="Trigger_fac_C_sf"/>
</dbReference>
<dbReference type="Gene3D" id="1.10.3120.10">
    <property type="entry name" value="Trigger factor, C-terminal domain"/>
    <property type="match status" value="1"/>
</dbReference>
<dbReference type="InterPro" id="IPR005215">
    <property type="entry name" value="Trig_fac"/>
</dbReference>
<keyword evidence="6 12" id="KW-0697">Rotamase</keyword>
<dbReference type="RefSeq" id="WP_160645601.1">
    <property type="nucleotide sequence ID" value="NZ_SIJB01000018.1"/>
</dbReference>
<dbReference type="InterPro" id="IPR036611">
    <property type="entry name" value="Trigger_fac_ribosome-bd_sf"/>
</dbReference>
<dbReference type="InterPro" id="IPR008881">
    <property type="entry name" value="Trigger_fac_ribosome-bd_bac"/>
</dbReference>
<evidence type="ECO:0000256" key="14">
    <source>
        <dbReference type="RuleBase" id="RU003914"/>
    </source>
</evidence>
<dbReference type="Pfam" id="PF05698">
    <property type="entry name" value="Trigger_C"/>
    <property type="match status" value="1"/>
</dbReference>
<dbReference type="EMBL" id="SIJB01000018">
    <property type="protein sequence ID" value="NBI28805.1"/>
    <property type="molecule type" value="Genomic_DNA"/>
</dbReference>
<dbReference type="SUPFAM" id="SSF109998">
    <property type="entry name" value="Triger factor/SurA peptide-binding domain-like"/>
    <property type="match status" value="1"/>
</dbReference>
<dbReference type="GO" id="GO:0043335">
    <property type="term" value="P:protein unfolding"/>
    <property type="evidence" value="ECO:0007669"/>
    <property type="project" value="TreeGrafter"/>
</dbReference>
<evidence type="ECO:0000256" key="9">
    <source>
        <dbReference type="ARBA" id="ARBA00023306"/>
    </source>
</evidence>
<comment type="catalytic activity">
    <reaction evidence="1 12 13">
        <text>[protein]-peptidylproline (omega=180) = [protein]-peptidylproline (omega=0)</text>
        <dbReference type="Rhea" id="RHEA:16237"/>
        <dbReference type="Rhea" id="RHEA-COMP:10747"/>
        <dbReference type="Rhea" id="RHEA-COMP:10748"/>
        <dbReference type="ChEBI" id="CHEBI:83833"/>
        <dbReference type="ChEBI" id="CHEBI:83834"/>
        <dbReference type="EC" id="5.2.1.8"/>
    </reaction>
</comment>
<comment type="domain">
    <text evidence="12">Consists of 3 domains; the N-terminus binds the ribosome, the middle domain has PPIase activity, while the C-terminus has intrinsic chaperone activity on its own.</text>
</comment>
<evidence type="ECO:0000256" key="7">
    <source>
        <dbReference type="ARBA" id="ARBA00023186"/>
    </source>
</evidence>
<dbReference type="InterPro" id="IPR027304">
    <property type="entry name" value="Trigger_fact/SurA_dom_sf"/>
</dbReference>
<dbReference type="GO" id="GO:0051301">
    <property type="term" value="P:cell division"/>
    <property type="evidence" value="ECO:0007669"/>
    <property type="project" value="UniProtKB-KW"/>
</dbReference>
<proteinExistence type="inferred from homology"/>
<dbReference type="InterPro" id="IPR001179">
    <property type="entry name" value="PPIase_FKBP_dom"/>
</dbReference>
<evidence type="ECO:0000256" key="15">
    <source>
        <dbReference type="SAM" id="Coils"/>
    </source>
</evidence>
<keyword evidence="15" id="KW-0175">Coiled coil</keyword>
<evidence type="ECO:0000256" key="1">
    <source>
        <dbReference type="ARBA" id="ARBA00000971"/>
    </source>
</evidence>
<dbReference type="Gene3D" id="3.30.70.1050">
    <property type="entry name" value="Trigger factor ribosome-binding domain"/>
    <property type="match status" value="1"/>
</dbReference>
<keyword evidence="5 12" id="KW-0132">Cell division</keyword>
<evidence type="ECO:0000256" key="12">
    <source>
        <dbReference type="HAMAP-Rule" id="MF_00303"/>
    </source>
</evidence>
<dbReference type="Pfam" id="PF05697">
    <property type="entry name" value="Trigger_N"/>
    <property type="match status" value="1"/>
</dbReference>
<dbReference type="GO" id="GO:0003755">
    <property type="term" value="F:peptidyl-prolyl cis-trans isomerase activity"/>
    <property type="evidence" value="ECO:0007669"/>
    <property type="project" value="UniProtKB-UniRule"/>
</dbReference>
<dbReference type="GO" id="GO:0051083">
    <property type="term" value="P:'de novo' cotranslational protein folding"/>
    <property type="evidence" value="ECO:0007669"/>
    <property type="project" value="TreeGrafter"/>
</dbReference>
<dbReference type="InterPro" id="IPR008880">
    <property type="entry name" value="Trigger_fac_C"/>
</dbReference>
<dbReference type="HAMAP" id="MF_00303">
    <property type="entry name" value="Trigger_factor_Tig"/>
    <property type="match status" value="1"/>
</dbReference>
<dbReference type="OrthoDB" id="9767721at2"/>
<evidence type="ECO:0000256" key="13">
    <source>
        <dbReference type="PROSITE-ProRule" id="PRU00277"/>
    </source>
</evidence>
<dbReference type="GO" id="GO:0044183">
    <property type="term" value="F:protein folding chaperone"/>
    <property type="evidence" value="ECO:0007669"/>
    <property type="project" value="TreeGrafter"/>
</dbReference>
<feature type="domain" description="PPIase FKBP-type" evidence="16">
    <location>
        <begin position="163"/>
        <end position="243"/>
    </location>
</feature>
<feature type="coiled-coil region" evidence="15">
    <location>
        <begin position="364"/>
        <end position="395"/>
    </location>
</feature>
<evidence type="ECO:0000313" key="17">
    <source>
        <dbReference type="EMBL" id="NBI28805.1"/>
    </source>
</evidence>
<evidence type="ECO:0000256" key="11">
    <source>
        <dbReference type="ARBA" id="ARBA00029986"/>
    </source>
</evidence>
<comment type="subcellular location">
    <subcellularLocation>
        <location evidence="12">Cytoplasm</location>
    </subcellularLocation>
    <text evidence="12">About half TF is bound to the ribosome near the polypeptide exit tunnel while the other half is free in the cytoplasm.</text>
</comment>
<evidence type="ECO:0000256" key="4">
    <source>
        <dbReference type="ARBA" id="ARBA00016902"/>
    </source>
</evidence>
<evidence type="ECO:0000256" key="3">
    <source>
        <dbReference type="ARBA" id="ARBA00013194"/>
    </source>
</evidence>
<evidence type="ECO:0000256" key="5">
    <source>
        <dbReference type="ARBA" id="ARBA00022618"/>
    </source>
</evidence>
<evidence type="ECO:0000256" key="8">
    <source>
        <dbReference type="ARBA" id="ARBA00023235"/>
    </source>
</evidence>
<evidence type="ECO:0000256" key="6">
    <source>
        <dbReference type="ARBA" id="ARBA00023110"/>
    </source>
</evidence>
<keyword evidence="9 12" id="KW-0131">Cell cycle</keyword>
<organism evidence="17 18">
    <name type="scientific">Chengkuizengella marina</name>
    <dbReference type="NCBI Taxonomy" id="2507566"/>
    <lineage>
        <taxon>Bacteria</taxon>
        <taxon>Bacillati</taxon>
        <taxon>Bacillota</taxon>
        <taxon>Bacilli</taxon>
        <taxon>Bacillales</taxon>
        <taxon>Paenibacillaceae</taxon>
        <taxon>Chengkuizengella</taxon>
    </lineage>
</organism>
<dbReference type="SUPFAM" id="SSF54534">
    <property type="entry name" value="FKBP-like"/>
    <property type="match status" value="1"/>
</dbReference>
<dbReference type="Pfam" id="PF00254">
    <property type="entry name" value="FKBP_C"/>
    <property type="match status" value="1"/>
</dbReference>
<dbReference type="GO" id="GO:0043022">
    <property type="term" value="F:ribosome binding"/>
    <property type="evidence" value="ECO:0007669"/>
    <property type="project" value="TreeGrafter"/>
</dbReference>
<comment type="function">
    <text evidence="10 12">Involved in protein export. Acts as a chaperone by maintaining the newly synthesized protein in an open conformation. Functions as a peptidyl-prolyl cis-trans isomerase.</text>
</comment>
<evidence type="ECO:0000256" key="10">
    <source>
        <dbReference type="ARBA" id="ARBA00024849"/>
    </source>
</evidence>
<dbReference type="GO" id="GO:0005737">
    <property type="term" value="C:cytoplasm"/>
    <property type="evidence" value="ECO:0007669"/>
    <property type="project" value="UniProtKB-SubCell"/>
</dbReference>
<keyword evidence="7 12" id="KW-0143">Chaperone</keyword>
<dbReference type="PIRSF" id="PIRSF003095">
    <property type="entry name" value="Trigger_factor"/>
    <property type="match status" value="1"/>
</dbReference>
<dbReference type="AlphaFoldDB" id="A0A6N9Q1C2"/>
<evidence type="ECO:0000256" key="2">
    <source>
        <dbReference type="ARBA" id="ARBA00005464"/>
    </source>
</evidence>
<dbReference type="PANTHER" id="PTHR30560">
    <property type="entry name" value="TRIGGER FACTOR CHAPERONE AND PEPTIDYL-PROLYL CIS/TRANS ISOMERASE"/>
    <property type="match status" value="1"/>
</dbReference>
<reference evidence="17 18" key="1">
    <citation type="submission" date="2019-01" db="EMBL/GenBank/DDBJ databases">
        <title>Chengkuizengella sp. nov., isolated from deep-sea sediment of East Pacific Ocean.</title>
        <authorList>
            <person name="Yang J."/>
            <person name="Lai Q."/>
            <person name="Shao Z."/>
        </authorList>
    </citation>
    <scope>NUCLEOTIDE SEQUENCE [LARGE SCALE GENOMIC DNA]</scope>
    <source>
        <strain evidence="17 18">YPA3-1-1</strain>
    </source>
</reference>
<dbReference type="FunFam" id="3.10.50.40:FF:000001">
    <property type="entry name" value="Trigger factor"/>
    <property type="match status" value="1"/>
</dbReference>
<dbReference type="Gene3D" id="3.10.50.40">
    <property type="match status" value="1"/>
</dbReference>
<comment type="similarity">
    <text evidence="2 12 14">Belongs to the FKBP-type PPIase family. Tig subfamily.</text>
</comment>